<keyword evidence="1" id="KW-0812">Transmembrane</keyword>
<sequence length="59" mass="6097">MCYCSLVGGSMTELILTGTIGGLLGTGLALIGVRQVRIIDCLVAFGMLLLGLTWLVGVN</sequence>
<keyword evidence="3" id="KW-1185">Reference proteome</keyword>
<name>A0A3A5KND1_9HYPH</name>
<gene>
    <name evidence="2" type="ORF">D3227_26740</name>
</gene>
<organism evidence="2 3">
    <name type="scientific">Mesorhizobium waimense</name>
    <dbReference type="NCBI Taxonomy" id="1300307"/>
    <lineage>
        <taxon>Bacteria</taxon>
        <taxon>Pseudomonadati</taxon>
        <taxon>Pseudomonadota</taxon>
        <taxon>Alphaproteobacteria</taxon>
        <taxon>Hyphomicrobiales</taxon>
        <taxon>Phyllobacteriaceae</taxon>
        <taxon>Mesorhizobium</taxon>
    </lineage>
</organism>
<accession>A0A3A5KND1</accession>
<protein>
    <submittedName>
        <fullName evidence="2">Uncharacterized protein</fullName>
    </submittedName>
</protein>
<feature type="transmembrane region" description="Helical" evidence="1">
    <location>
        <begin position="14"/>
        <end position="31"/>
    </location>
</feature>
<reference evidence="2 3" key="1">
    <citation type="submission" date="2018-09" db="EMBL/GenBank/DDBJ databases">
        <title>Mesorhizobium carmichaelinearum sp. nov. isolated from Carmichaelinea spp. root nodules in New Zealand.</title>
        <authorList>
            <person name="De Meyer S.E."/>
        </authorList>
    </citation>
    <scope>NUCLEOTIDE SEQUENCE [LARGE SCALE GENOMIC DNA]</scope>
    <source>
        <strain evidence="2 3">ICMP19557</strain>
    </source>
</reference>
<keyword evidence="1" id="KW-0472">Membrane</keyword>
<evidence type="ECO:0000313" key="2">
    <source>
        <dbReference type="EMBL" id="RJT32617.1"/>
    </source>
</evidence>
<dbReference type="EMBL" id="QZWZ01000026">
    <property type="protein sequence ID" value="RJT32617.1"/>
    <property type="molecule type" value="Genomic_DNA"/>
</dbReference>
<comment type="caution">
    <text evidence="2">The sequence shown here is derived from an EMBL/GenBank/DDBJ whole genome shotgun (WGS) entry which is preliminary data.</text>
</comment>
<evidence type="ECO:0000313" key="3">
    <source>
        <dbReference type="Proteomes" id="UP000272706"/>
    </source>
</evidence>
<dbReference type="AlphaFoldDB" id="A0A3A5KND1"/>
<feature type="transmembrane region" description="Helical" evidence="1">
    <location>
        <begin position="38"/>
        <end position="57"/>
    </location>
</feature>
<evidence type="ECO:0000256" key="1">
    <source>
        <dbReference type="SAM" id="Phobius"/>
    </source>
</evidence>
<keyword evidence="1" id="KW-1133">Transmembrane helix</keyword>
<dbReference type="Proteomes" id="UP000272706">
    <property type="component" value="Unassembled WGS sequence"/>
</dbReference>
<proteinExistence type="predicted"/>